<evidence type="ECO:0000256" key="2">
    <source>
        <dbReference type="ARBA" id="ARBA00022692"/>
    </source>
</evidence>
<dbReference type="InterPro" id="IPR027359">
    <property type="entry name" value="Volt_channel_dom_sf"/>
</dbReference>
<reference evidence="7" key="1">
    <citation type="submission" date="2025-08" db="UniProtKB">
        <authorList>
            <consortium name="Ensembl"/>
        </authorList>
    </citation>
    <scope>IDENTIFICATION</scope>
</reference>
<feature type="transmembrane region" description="Helical" evidence="5">
    <location>
        <begin position="384"/>
        <end position="402"/>
    </location>
</feature>
<feature type="domain" description="Ion transport" evidence="6">
    <location>
        <begin position="39"/>
        <end position="262"/>
    </location>
</feature>
<feature type="transmembrane region" description="Helical" evidence="5">
    <location>
        <begin position="526"/>
        <end position="543"/>
    </location>
</feature>
<name>A0A8C2E9R2_CYPCA</name>
<feature type="transmembrane region" description="Helical" evidence="5">
    <location>
        <begin position="105"/>
        <end position="122"/>
    </location>
</feature>
<evidence type="ECO:0000256" key="4">
    <source>
        <dbReference type="ARBA" id="ARBA00023136"/>
    </source>
</evidence>
<feature type="transmembrane region" description="Helical" evidence="5">
    <location>
        <begin position="199"/>
        <end position="217"/>
    </location>
</feature>
<dbReference type="InterPro" id="IPR005821">
    <property type="entry name" value="Ion_trans_dom"/>
</dbReference>
<evidence type="ECO:0000256" key="5">
    <source>
        <dbReference type="SAM" id="Phobius"/>
    </source>
</evidence>
<dbReference type="Pfam" id="PF00520">
    <property type="entry name" value="Ion_trans"/>
    <property type="match status" value="2"/>
</dbReference>
<feature type="transmembrane region" description="Helical" evidence="5">
    <location>
        <begin position="164"/>
        <end position="187"/>
    </location>
</feature>
<dbReference type="GO" id="GO:0016020">
    <property type="term" value="C:membrane"/>
    <property type="evidence" value="ECO:0007669"/>
    <property type="project" value="UniProtKB-SubCell"/>
</dbReference>
<evidence type="ECO:0000313" key="7">
    <source>
        <dbReference type="Ensembl" id="ENSCCRP00020038085.1"/>
    </source>
</evidence>
<dbReference type="PANTHER" id="PTHR46726:SF1">
    <property type="entry name" value="TWO-PORE CALCIUM CHANNEL 3"/>
    <property type="match status" value="1"/>
</dbReference>
<dbReference type="Gene3D" id="1.10.287.70">
    <property type="match status" value="2"/>
</dbReference>
<evidence type="ECO:0000256" key="1">
    <source>
        <dbReference type="ARBA" id="ARBA00004141"/>
    </source>
</evidence>
<feature type="transmembrane region" description="Helical" evidence="5">
    <location>
        <begin position="237"/>
        <end position="260"/>
    </location>
</feature>
<dbReference type="AlphaFoldDB" id="A0A8C2E9R2"/>
<organism evidence="7 8">
    <name type="scientific">Cyprinus carpio</name>
    <name type="common">Common carp</name>
    <dbReference type="NCBI Taxonomy" id="7962"/>
    <lineage>
        <taxon>Eukaryota</taxon>
        <taxon>Metazoa</taxon>
        <taxon>Chordata</taxon>
        <taxon>Craniata</taxon>
        <taxon>Vertebrata</taxon>
        <taxon>Euteleostomi</taxon>
        <taxon>Actinopterygii</taxon>
        <taxon>Neopterygii</taxon>
        <taxon>Teleostei</taxon>
        <taxon>Ostariophysi</taxon>
        <taxon>Cypriniformes</taxon>
        <taxon>Cyprinidae</taxon>
        <taxon>Cyprininae</taxon>
        <taxon>Cyprinus</taxon>
    </lineage>
</organism>
<evidence type="ECO:0000259" key="6">
    <source>
        <dbReference type="Pfam" id="PF00520"/>
    </source>
</evidence>
<feature type="transmembrane region" description="Helical" evidence="5">
    <location>
        <begin position="457"/>
        <end position="479"/>
    </location>
</feature>
<dbReference type="GO" id="GO:0005216">
    <property type="term" value="F:monoatomic ion channel activity"/>
    <property type="evidence" value="ECO:0007669"/>
    <property type="project" value="InterPro"/>
</dbReference>
<dbReference type="Gene3D" id="1.20.120.350">
    <property type="entry name" value="Voltage-gated potassium channels. Chain C"/>
    <property type="match status" value="1"/>
</dbReference>
<dbReference type="Ensembl" id="ENSCCRT00020041580.1">
    <property type="protein sequence ID" value="ENSCCRP00020038085.1"/>
    <property type="gene ID" value="ENSCCRG00020016908.1"/>
</dbReference>
<evidence type="ECO:0000256" key="3">
    <source>
        <dbReference type="ARBA" id="ARBA00022989"/>
    </source>
</evidence>
<proteinExistence type="predicted"/>
<keyword evidence="4 5" id="KW-0472">Membrane</keyword>
<evidence type="ECO:0000313" key="8">
    <source>
        <dbReference type="Proteomes" id="UP000694701"/>
    </source>
</evidence>
<dbReference type="SUPFAM" id="SSF81324">
    <property type="entry name" value="Voltage-gated potassium channels"/>
    <property type="match status" value="1"/>
</dbReference>
<sequence length="677" mass="78272">MTEKFDLATVYVSDAQYNRNSVFDTSPQTVRLYLLYNHWFMQMLVYVFIIVNLALALFEDPAVVPLPIWATSTTEIICLSAFTVRMIHYAKIIPKDKFWKDPKNICIIVVLSFIDLTIYGALKSTGYFAIRWSRVLRPLLLVNVTEGRQLRRAFRSIRNALPQIAYVFLLFMFSVLVFSLVALKLFGKRGLLTIDGSPYFTDYVDIVFDLYVLVTTANSPDVMMPAYNYSDSFTIFFILYIVINIYTFMSFFLAVVYSNYKKHLKEEVRQLVKARRFKMCRAFSLLQEARGEGGEPVVTQAKWNHLVKLIKPNISIAHRELLWSVLDDQNKGHIGKFAFVQLADLLSIQVITVKSQPHPIHICFPSMYNSPVSRFIRYVVHHRMFVHVYDLIILVNAVFIGLDEENPVVSNAEWGDLVLYAGGYTGRQILDIVFILRVLRLIRLVDTIKRFRAIINTLIKIGPTILTFGQLIVVVYYIFAMVGMELFKGKVQFFEPNSTSPDQEYCGNPLLKGTTFAKLNYCKNNFNNVVSSFIVLLELTVVNQWHDILHKYRSKSVTHISARIFFILFHIVVVIIIINIFVAFILEAFLVEYTVDKSDLQTSLEKKIEELELNVQQYVPFRPAIKSIEGLRLLYFPGSRTVDGLLQRMFETEIHPEDFEEEEPENINFSNPVFDSV</sequence>
<dbReference type="Proteomes" id="UP000694701">
    <property type="component" value="Unplaced"/>
</dbReference>
<feature type="transmembrane region" description="Helical" evidence="5">
    <location>
        <begin position="64"/>
        <end position="84"/>
    </location>
</feature>
<comment type="subcellular location">
    <subcellularLocation>
        <location evidence="1">Membrane</location>
        <topology evidence="1">Multi-pass membrane protein</topology>
    </subcellularLocation>
</comment>
<keyword evidence="3 5" id="KW-1133">Transmembrane helix</keyword>
<keyword evidence="2 5" id="KW-0812">Transmembrane</keyword>
<accession>A0A8C2E9R2</accession>
<feature type="transmembrane region" description="Helical" evidence="5">
    <location>
        <begin position="564"/>
        <end position="586"/>
    </location>
</feature>
<feature type="domain" description="Ion transport" evidence="6">
    <location>
        <begin position="424"/>
        <end position="589"/>
    </location>
</feature>
<feature type="transmembrane region" description="Helical" evidence="5">
    <location>
        <begin position="39"/>
        <end position="58"/>
    </location>
</feature>
<feature type="transmembrane region" description="Helical" evidence="5">
    <location>
        <begin position="417"/>
        <end position="436"/>
    </location>
</feature>
<dbReference type="PANTHER" id="PTHR46726">
    <property type="entry name" value="TWO PORE CHANNEL 3"/>
    <property type="match status" value="1"/>
</dbReference>
<protein>
    <submittedName>
        <fullName evidence="7">Two pore segment channel 3</fullName>
    </submittedName>
</protein>